<name>A0A0V8JQL6_9BACI</name>
<accession>A0A0V8JQL6</accession>
<feature type="transmembrane region" description="Helical" evidence="6">
    <location>
        <begin position="75"/>
        <end position="97"/>
    </location>
</feature>
<evidence type="ECO:0000256" key="2">
    <source>
        <dbReference type="ARBA" id="ARBA00022475"/>
    </source>
</evidence>
<dbReference type="InterPro" id="IPR011701">
    <property type="entry name" value="MFS"/>
</dbReference>
<keyword evidence="2" id="KW-1003">Cell membrane</keyword>
<feature type="transmembrane region" description="Helical" evidence="6">
    <location>
        <begin position="372"/>
        <end position="394"/>
    </location>
</feature>
<dbReference type="SUPFAM" id="SSF103473">
    <property type="entry name" value="MFS general substrate transporter"/>
    <property type="match status" value="1"/>
</dbReference>
<evidence type="ECO:0000256" key="1">
    <source>
        <dbReference type="ARBA" id="ARBA00004651"/>
    </source>
</evidence>
<gene>
    <name evidence="7" type="ORF">AS180_04590</name>
</gene>
<reference evidence="7 8" key="1">
    <citation type="submission" date="2015-11" db="EMBL/GenBank/DDBJ databases">
        <title>Bacillus caseinolyticus sp nov.</title>
        <authorList>
            <person name="Dastager S.G."/>
            <person name="Mawlankar R."/>
        </authorList>
    </citation>
    <scope>NUCLEOTIDE SEQUENCE [LARGE SCALE GENOMIC DNA]</scope>
    <source>
        <strain evidence="7 8">SGD-V-76</strain>
    </source>
</reference>
<feature type="transmembrane region" description="Helical" evidence="6">
    <location>
        <begin position="12"/>
        <end position="36"/>
    </location>
</feature>
<feature type="transmembrane region" description="Helical" evidence="6">
    <location>
        <begin position="221"/>
        <end position="242"/>
    </location>
</feature>
<dbReference type="CDD" id="cd06173">
    <property type="entry name" value="MFS_MefA_like"/>
    <property type="match status" value="1"/>
</dbReference>
<keyword evidence="3 6" id="KW-0812">Transmembrane</keyword>
<protein>
    <recommendedName>
        <fullName evidence="9">MFS transporter</fullName>
    </recommendedName>
</protein>
<dbReference type="Pfam" id="PF07690">
    <property type="entry name" value="MFS_1"/>
    <property type="match status" value="1"/>
</dbReference>
<dbReference type="InterPro" id="IPR036259">
    <property type="entry name" value="MFS_trans_sf"/>
</dbReference>
<keyword evidence="5 6" id="KW-0472">Membrane</keyword>
<dbReference type="RefSeq" id="WP_025910948.1">
    <property type="nucleotide sequence ID" value="NZ_KQ758632.1"/>
</dbReference>
<evidence type="ECO:0000256" key="6">
    <source>
        <dbReference type="SAM" id="Phobius"/>
    </source>
</evidence>
<feature type="transmembrane region" description="Helical" evidence="6">
    <location>
        <begin position="295"/>
        <end position="319"/>
    </location>
</feature>
<feature type="transmembrane region" description="Helical" evidence="6">
    <location>
        <begin position="254"/>
        <end position="275"/>
    </location>
</feature>
<comment type="subcellular location">
    <subcellularLocation>
        <location evidence="1">Cell membrane</location>
        <topology evidence="1">Multi-pass membrane protein</topology>
    </subcellularLocation>
</comment>
<feature type="transmembrane region" description="Helical" evidence="6">
    <location>
        <begin position="103"/>
        <end position="122"/>
    </location>
</feature>
<feature type="transmembrane region" description="Helical" evidence="6">
    <location>
        <begin position="170"/>
        <end position="188"/>
    </location>
</feature>
<evidence type="ECO:0008006" key="9">
    <source>
        <dbReference type="Google" id="ProtNLM"/>
    </source>
</evidence>
<evidence type="ECO:0000256" key="3">
    <source>
        <dbReference type="ARBA" id="ARBA00022692"/>
    </source>
</evidence>
<feature type="transmembrane region" description="Helical" evidence="6">
    <location>
        <begin position="42"/>
        <end position="63"/>
    </location>
</feature>
<dbReference type="GO" id="GO:0005886">
    <property type="term" value="C:plasma membrane"/>
    <property type="evidence" value="ECO:0007669"/>
    <property type="project" value="UniProtKB-SubCell"/>
</dbReference>
<evidence type="ECO:0000313" key="8">
    <source>
        <dbReference type="Proteomes" id="UP000053681"/>
    </source>
</evidence>
<evidence type="ECO:0000256" key="4">
    <source>
        <dbReference type="ARBA" id="ARBA00022989"/>
    </source>
</evidence>
<keyword evidence="8" id="KW-1185">Reference proteome</keyword>
<evidence type="ECO:0000313" key="7">
    <source>
        <dbReference type="EMBL" id="KSU88944.1"/>
    </source>
</evidence>
<proteinExistence type="predicted"/>
<dbReference type="Gene3D" id="1.20.1250.20">
    <property type="entry name" value="MFS general substrate transporter like domains"/>
    <property type="match status" value="1"/>
</dbReference>
<comment type="caution">
    <text evidence="7">The sequence shown here is derived from an EMBL/GenBank/DDBJ whole genome shotgun (WGS) entry which is preliminary data.</text>
</comment>
<dbReference type="EMBL" id="LNQP01000012">
    <property type="protein sequence ID" value="KSU88944.1"/>
    <property type="molecule type" value="Genomic_DNA"/>
</dbReference>
<dbReference type="GO" id="GO:0022857">
    <property type="term" value="F:transmembrane transporter activity"/>
    <property type="evidence" value="ECO:0007669"/>
    <property type="project" value="InterPro"/>
</dbReference>
<dbReference type="PANTHER" id="PTHR23513:SF19">
    <property type="entry name" value="MAJOR FACILITATOR SUPERFAMILY (MFS) PROFILE DOMAIN-CONTAINING PROTEIN"/>
    <property type="match status" value="1"/>
</dbReference>
<evidence type="ECO:0000256" key="5">
    <source>
        <dbReference type="ARBA" id="ARBA00023136"/>
    </source>
</evidence>
<dbReference type="PANTHER" id="PTHR23513">
    <property type="entry name" value="INTEGRAL MEMBRANE EFFLUX PROTEIN-RELATED"/>
    <property type="match status" value="1"/>
</dbReference>
<sequence>MSTFHNEQSFRFLWIGQMLANLGDVLYIVSLTAVVYHMTKSVTFMSLIPFVITMTALVSGIVAPLMIEKYQLKAILSYSQVGKTIFLLVLCLMALHISIDRLWLVYIVIGCISFLDGAASPARNALVPSLIDDEHLVKANSFLAMIDQITRLVAWPAGSILMIWWGQVNMLWLTFLLFTTSSIFMCLIKVEPIEKSAEASPKLGVIKEGWQIIWNSKQLRIINVMTVLETVAGGVWIAAIILVFVEEALDQTQAWWGIINAAFFAGMLLSGALVYRYSKVMEKNLGQAMMWSSFFLMVLTLWFGTTSIAWLAAMISLLYGLPQMARDVAEVTIIQRNAKKELLAKVYSARDTLIYGSFGISSLLFGYITDYFGVRITFTTAAGFCLLSFLIAILNRTNLVRISGVNNRNRTNQAG</sequence>
<dbReference type="Proteomes" id="UP000053681">
    <property type="component" value="Unassembled WGS sequence"/>
</dbReference>
<keyword evidence="4 6" id="KW-1133">Transmembrane helix</keyword>
<organism evidence="7 8">
    <name type="scientific">Priestia veravalensis</name>
    <dbReference type="NCBI Taxonomy" id="1414648"/>
    <lineage>
        <taxon>Bacteria</taxon>
        <taxon>Bacillati</taxon>
        <taxon>Bacillota</taxon>
        <taxon>Bacilli</taxon>
        <taxon>Bacillales</taxon>
        <taxon>Bacillaceae</taxon>
        <taxon>Priestia</taxon>
    </lineage>
</organism>
<dbReference type="AlphaFoldDB" id="A0A0V8JQL6"/>